<dbReference type="EMBL" id="JBHLZU010000007">
    <property type="protein sequence ID" value="MFB9904014.1"/>
    <property type="molecule type" value="Genomic_DNA"/>
</dbReference>
<dbReference type="PROSITE" id="PS51186">
    <property type="entry name" value="GNAT"/>
    <property type="match status" value="1"/>
</dbReference>
<reference evidence="2 3" key="1">
    <citation type="submission" date="2024-09" db="EMBL/GenBank/DDBJ databases">
        <authorList>
            <person name="Sun Q."/>
            <person name="Mori K."/>
        </authorList>
    </citation>
    <scope>NUCLEOTIDE SEQUENCE [LARGE SCALE GENOMIC DNA]</scope>
    <source>
        <strain evidence="2 3">TBRC 7907</strain>
    </source>
</reference>
<gene>
    <name evidence="2" type="ORF">ACFFQA_08690</name>
</gene>
<dbReference type="InterPro" id="IPR000182">
    <property type="entry name" value="GNAT_dom"/>
</dbReference>
<accession>A0ABV5ZSZ9</accession>
<comment type="caution">
    <text evidence="2">The sequence shown here is derived from an EMBL/GenBank/DDBJ whole genome shotgun (WGS) entry which is preliminary data.</text>
</comment>
<feature type="domain" description="N-acetyltransferase" evidence="1">
    <location>
        <begin position="72"/>
        <end position="215"/>
    </location>
</feature>
<dbReference type="RefSeq" id="WP_377851175.1">
    <property type="nucleotide sequence ID" value="NZ_JBHLZU010000007.1"/>
</dbReference>
<keyword evidence="3" id="KW-1185">Reference proteome</keyword>
<dbReference type="InterPro" id="IPR016181">
    <property type="entry name" value="Acyl_CoA_acyltransferase"/>
</dbReference>
<organism evidence="2 3">
    <name type="scientific">Allokutzneria oryzae</name>
    <dbReference type="NCBI Taxonomy" id="1378989"/>
    <lineage>
        <taxon>Bacteria</taxon>
        <taxon>Bacillati</taxon>
        <taxon>Actinomycetota</taxon>
        <taxon>Actinomycetes</taxon>
        <taxon>Pseudonocardiales</taxon>
        <taxon>Pseudonocardiaceae</taxon>
        <taxon>Allokutzneria</taxon>
    </lineage>
</organism>
<sequence length="215" mass="23090">MTELITEWLRGWTAVRGLTDVRPTLAAAIAVRVGRGGRTVEYVVTTPGLDPEWLRAAILADGGSPMRDWVTIPLTDDQPAEPPPGFDWARPDVEWLMRYDPADSEAPTGVDGYAFAAETLPSGAVRVACTSTKDGSEAGAASLVVLDGFGVIDAVEVAEQHRRKGLASQLMRQLHLIAVEQKAERLVLVASPEGKALYESLGWQVACRAVITTVV</sequence>
<evidence type="ECO:0000259" key="1">
    <source>
        <dbReference type="PROSITE" id="PS51186"/>
    </source>
</evidence>
<dbReference type="SUPFAM" id="SSF55729">
    <property type="entry name" value="Acyl-CoA N-acyltransferases (Nat)"/>
    <property type="match status" value="1"/>
</dbReference>
<dbReference type="Pfam" id="PF13508">
    <property type="entry name" value="Acetyltransf_7"/>
    <property type="match status" value="1"/>
</dbReference>
<proteinExistence type="predicted"/>
<dbReference type="Proteomes" id="UP001589693">
    <property type="component" value="Unassembled WGS sequence"/>
</dbReference>
<dbReference type="Gene3D" id="3.40.630.30">
    <property type="match status" value="1"/>
</dbReference>
<dbReference type="CDD" id="cd04301">
    <property type="entry name" value="NAT_SF"/>
    <property type="match status" value="1"/>
</dbReference>
<name>A0ABV5ZSZ9_9PSEU</name>
<evidence type="ECO:0000313" key="3">
    <source>
        <dbReference type="Proteomes" id="UP001589693"/>
    </source>
</evidence>
<protein>
    <submittedName>
        <fullName evidence="2">GNAT family N-acetyltransferase</fullName>
    </submittedName>
</protein>
<evidence type="ECO:0000313" key="2">
    <source>
        <dbReference type="EMBL" id="MFB9904014.1"/>
    </source>
</evidence>